<evidence type="ECO:0000256" key="4">
    <source>
        <dbReference type="ARBA" id="ARBA00022759"/>
    </source>
</evidence>
<feature type="domain" description="Metallo-beta-lactamase" evidence="11">
    <location>
        <begin position="47"/>
        <end position="243"/>
    </location>
</feature>
<keyword evidence="2 9" id="KW-0540">Nuclease</keyword>
<dbReference type="Pfam" id="PF22505">
    <property type="entry name" value="RNase_J_b_CASP"/>
    <property type="match status" value="1"/>
</dbReference>
<dbReference type="Pfam" id="PF17770">
    <property type="entry name" value="RNase_J_C"/>
    <property type="match status" value="1"/>
</dbReference>
<keyword evidence="9" id="KW-0698">rRNA processing</keyword>
<dbReference type="eggNOG" id="COG0595">
    <property type="taxonomic scope" value="Bacteria"/>
</dbReference>
<evidence type="ECO:0000256" key="8">
    <source>
        <dbReference type="ARBA" id="ARBA00022884"/>
    </source>
</evidence>
<evidence type="ECO:0000256" key="9">
    <source>
        <dbReference type="HAMAP-Rule" id="MF_01491"/>
    </source>
</evidence>
<evidence type="ECO:0000256" key="3">
    <source>
        <dbReference type="ARBA" id="ARBA00022723"/>
    </source>
</evidence>
<dbReference type="PANTHER" id="PTHR43694">
    <property type="entry name" value="RIBONUCLEASE J"/>
    <property type="match status" value="1"/>
</dbReference>
<dbReference type="Gene3D" id="3.10.20.580">
    <property type="match status" value="1"/>
</dbReference>
<evidence type="ECO:0000256" key="7">
    <source>
        <dbReference type="ARBA" id="ARBA00022839"/>
    </source>
</evidence>
<keyword evidence="8 9" id="KW-0694">RNA-binding</keyword>
<gene>
    <name evidence="9" type="primary">rnj</name>
    <name evidence="12" type="ordered locus">MBIO_0695</name>
</gene>
<comment type="subcellular location">
    <subcellularLocation>
        <location evidence="9">Cytoplasm</location>
    </subcellularLocation>
</comment>
<keyword evidence="3" id="KW-0479">Metal-binding</keyword>
<dbReference type="InterPro" id="IPR036866">
    <property type="entry name" value="RibonucZ/Hydroxyglut_hydro"/>
</dbReference>
<dbReference type="HAMAP" id="MF_01491">
    <property type="entry name" value="RNase_J_bact"/>
    <property type="match status" value="1"/>
</dbReference>
<dbReference type="InterPro" id="IPR030854">
    <property type="entry name" value="RNase_J_bac"/>
</dbReference>
<comment type="subunit">
    <text evidence="9">Homodimer, may be a subunit of the RNA degradosome.</text>
</comment>
<keyword evidence="6" id="KW-0862">Zinc</keyword>
<keyword evidence="5 9" id="KW-0378">Hydrolase</keyword>
<reference evidence="12 13" key="1">
    <citation type="journal article" date="2009" name="Curr. Microbiol.">
        <title>Molecular cloning and expression of a novel cholinephosphotransferase involved in glycoglycerophospholipid biosynthesis of Mycoplasma fermentans.</title>
        <authorList>
            <person name="Ishida N."/>
            <person name="Irikura D."/>
            <person name="Matsuda K."/>
            <person name="Sato S."/>
            <person name="Asano K."/>
        </authorList>
    </citation>
    <scope>NUCLEOTIDE SEQUENCE [LARGE SCALE GENOMIC DNA]</scope>
    <source>
        <strain evidence="13">ATCC 19989 / NBRC 14854 / NCTC 10117 / PG18</strain>
    </source>
</reference>
<dbReference type="Gene3D" id="3.40.50.10710">
    <property type="entry name" value="Metallo-hydrolase/oxidoreductase"/>
    <property type="match status" value="1"/>
</dbReference>
<keyword evidence="7 9" id="KW-0269">Exonuclease</keyword>
<organism evidence="12 13">
    <name type="scientific">Mycoplasmopsis fermentans (strain ATCC 19989 / NBRC 14854 / NCTC 10117 / PG18)</name>
    <name type="common">Mycoplasma fermentans</name>
    <dbReference type="NCBI Taxonomy" id="496833"/>
    <lineage>
        <taxon>Bacteria</taxon>
        <taxon>Bacillati</taxon>
        <taxon>Mycoplasmatota</taxon>
        <taxon>Mycoplasmoidales</taxon>
        <taxon>Metamycoplasmataceae</taxon>
        <taxon>Mycoplasmopsis</taxon>
    </lineage>
</organism>
<dbReference type="KEGG" id="mfp:MBIO_0695"/>
<evidence type="ECO:0000256" key="1">
    <source>
        <dbReference type="ARBA" id="ARBA00022490"/>
    </source>
</evidence>
<dbReference type="EC" id="3.1.-.-" evidence="9"/>
<evidence type="ECO:0000256" key="2">
    <source>
        <dbReference type="ARBA" id="ARBA00022722"/>
    </source>
</evidence>
<name>C4XFN8_MYCFP</name>
<dbReference type="InterPro" id="IPR042173">
    <property type="entry name" value="RNase_J_2"/>
</dbReference>
<dbReference type="InterPro" id="IPR055132">
    <property type="entry name" value="RNase_J_b_CASP"/>
</dbReference>
<dbReference type="NCBIfam" id="TIGR00649">
    <property type="entry name" value="MG423"/>
    <property type="match status" value="1"/>
</dbReference>
<dbReference type="EMBL" id="AP009608">
    <property type="protein sequence ID" value="BAH69960.1"/>
    <property type="molecule type" value="Genomic_DNA"/>
</dbReference>
<dbReference type="PATRIC" id="fig|496833.3.peg.288"/>
<protein>
    <recommendedName>
        <fullName evidence="9">Ribonuclease J</fullName>
        <shortName evidence="9">RNase J</shortName>
        <ecNumber evidence="9">3.1.-.-</ecNumber>
    </recommendedName>
</protein>
<dbReference type="InterPro" id="IPR004613">
    <property type="entry name" value="RNase_J"/>
</dbReference>
<dbReference type="CDD" id="cd07714">
    <property type="entry name" value="RNaseJ_MBL-fold"/>
    <property type="match status" value="1"/>
</dbReference>
<evidence type="ECO:0000256" key="10">
    <source>
        <dbReference type="SAM" id="MobiDB-lite"/>
    </source>
</evidence>
<evidence type="ECO:0000259" key="11">
    <source>
        <dbReference type="SMART" id="SM00849"/>
    </source>
</evidence>
<dbReference type="Proteomes" id="UP000006810">
    <property type="component" value="Chromosome"/>
</dbReference>
<accession>C4XFN8</accession>
<dbReference type="InterPro" id="IPR001279">
    <property type="entry name" value="Metallo-B-lactamas"/>
</dbReference>
<dbReference type="GO" id="GO:0006364">
    <property type="term" value="P:rRNA processing"/>
    <property type="evidence" value="ECO:0007669"/>
    <property type="project" value="UniProtKB-UniRule"/>
</dbReference>
<feature type="binding site" evidence="9">
    <location>
        <begin position="393"/>
        <end position="397"/>
    </location>
    <ligand>
        <name>substrate</name>
    </ligand>
</feature>
<dbReference type="GO" id="GO:0004534">
    <property type="term" value="F:5'-3' RNA exonuclease activity"/>
    <property type="evidence" value="ECO:0007669"/>
    <property type="project" value="UniProtKB-UniRule"/>
</dbReference>
<dbReference type="HOGENOM" id="CLU_008727_3_3_14"/>
<keyword evidence="4 9" id="KW-0255">Endonuclease</keyword>
<feature type="region of interest" description="Disordered" evidence="10">
    <location>
        <begin position="606"/>
        <end position="644"/>
    </location>
</feature>
<evidence type="ECO:0000256" key="6">
    <source>
        <dbReference type="ARBA" id="ARBA00022833"/>
    </source>
</evidence>
<dbReference type="Pfam" id="PF07521">
    <property type="entry name" value="RMMBL"/>
    <property type="match status" value="1"/>
</dbReference>
<dbReference type="Pfam" id="PF12706">
    <property type="entry name" value="Lactamase_B_2"/>
    <property type="match status" value="1"/>
</dbReference>
<sequence length="644" mass="72510">MYFYIFIIILHNRSIKVLLAVFLNIKKGDQNMNPTRLIPIGGVQEIGKAALIVEYKNQIFIIDAGIKFADTALTGIKGIIPDYTYLAERYKNIEGLFITHGHEDHIGGVIHLMKQVAVKKIFAPRIAIQYLKLKFDENKIKNKVEFIEIEKSAVHTFGECSVDFWTAQHSIPDAFGIRIKTPNGSIMCTGDFRFDYNPIGEIYTDFARLDQIGKEGLTVLLSDSTNAMRPFHSPSENDILTDIEKYMRQATRKTIITAFASNLTRVTAIIELAVKLGKKVAAFGRSMVQGIKIGRKLGYIKAPASVFVDKKDVSKVPDKDLVILTTGSQGEQLAALSRMSYGKHQSVKIEKGDMIIFSSSPIPGNRMVIELLVNRLSKLGAIIKENGVDGYLHTSGHAYKHEHDKIFQLTKPKYFLPYHGEFRMSIVHGQSAIRNGVKPENIMIPEIGRVYNMINEEITQTDEKIDCGPIYIDGHTTLNLSANILKERAKLADSGFVNMILNINKKTNSIVGRPSLISRGSFYVKTSLELVEEAKRIAHGAALFYIKNTPDWNIVDLKQLIIDRLENLFYKEKRRRPIVVATILFTDEENEPAFATSKIKFNVKGTKEDEKSKKATAALKEAKSEMFGENSEMSEDIHDEEDEE</sequence>
<feature type="compositionally biased region" description="Acidic residues" evidence="10">
    <location>
        <begin position="632"/>
        <end position="644"/>
    </location>
</feature>
<proteinExistence type="inferred from homology"/>
<comment type="function">
    <text evidence="9">An RNase that has 5'-3' exonuclease and possibly endonuclease activity. Involved in maturation of rRNA and in some organisms also mRNA maturation and/or decay.</text>
</comment>
<dbReference type="InterPro" id="IPR011108">
    <property type="entry name" value="RMMBL"/>
</dbReference>
<evidence type="ECO:0000313" key="12">
    <source>
        <dbReference type="EMBL" id="BAH69960.1"/>
    </source>
</evidence>
<evidence type="ECO:0000256" key="5">
    <source>
        <dbReference type="ARBA" id="ARBA00022801"/>
    </source>
</evidence>
<dbReference type="SMART" id="SM00849">
    <property type="entry name" value="Lactamase_B"/>
    <property type="match status" value="1"/>
</dbReference>
<dbReference type="Gene3D" id="3.60.15.10">
    <property type="entry name" value="Ribonuclease Z/Hydroxyacylglutathione hydrolase-like"/>
    <property type="match status" value="1"/>
</dbReference>
<comment type="similarity">
    <text evidence="9">Belongs to the metallo-beta-lactamase superfamily. RNA-metabolizing metallo-beta-lactamase-like family. Bacterial RNase J subfamily.</text>
</comment>
<dbReference type="GO" id="GO:0008270">
    <property type="term" value="F:zinc ion binding"/>
    <property type="evidence" value="ECO:0007669"/>
    <property type="project" value="InterPro"/>
</dbReference>
<dbReference type="PANTHER" id="PTHR43694:SF1">
    <property type="entry name" value="RIBONUCLEASE J"/>
    <property type="match status" value="1"/>
</dbReference>
<dbReference type="InterPro" id="IPR041636">
    <property type="entry name" value="RNase_J_C"/>
</dbReference>
<keyword evidence="1 9" id="KW-0963">Cytoplasm</keyword>
<dbReference type="GO" id="GO:0005737">
    <property type="term" value="C:cytoplasm"/>
    <property type="evidence" value="ECO:0007669"/>
    <property type="project" value="UniProtKB-SubCell"/>
</dbReference>
<dbReference type="AlphaFoldDB" id="C4XFN8"/>
<dbReference type="SUPFAM" id="SSF56281">
    <property type="entry name" value="Metallo-hydrolase/oxidoreductase"/>
    <property type="match status" value="1"/>
</dbReference>
<dbReference type="GO" id="GO:0004521">
    <property type="term" value="F:RNA endonuclease activity"/>
    <property type="evidence" value="ECO:0007669"/>
    <property type="project" value="UniProtKB-UniRule"/>
</dbReference>
<keyword evidence="13" id="KW-1185">Reference proteome</keyword>
<evidence type="ECO:0000313" key="13">
    <source>
        <dbReference type="Proteomes" id="UP000006810"/>
    </source>
</evidence>
<dbReference type="GO" id="GO:0003723">
    <property type="term" value="F:RNA binding"/>
    <property type="evidence" value="ECO:0007669"/>
    <property type="project" value="UniProtKB-UniRule"/>
</dbReference>